<keyword evidence="2" id="KW-1185">Reference proteome</keyword>
<name>A0A7W7YM00_9BACT</name>
<dbReference type="EMBL" id="JACHIF010000005">
    <property type="protein sequence ID" value="MBB5038519.1"/>
    <property type="molecule type" value="Genomic_DNA"/>
</dbReference>
<reference evidence="1 2" key="1">
    <citation type="submission" date="2020-08" db="EMBL/GenBank/DDBJ databases">
        <title>Genomic Encyclopedia of Type Strains, Phase IV (KMG-IV): sequencing the most valuable type-strain genomes for metagenomic binning, comparative biology and taxonomic classification.</title>
        <authorList>
            <person name="Goeker M."/>
        </authorList>
    </citation>
    <scope>NUCLEOTIDE SEQUENCE [LARGE SCALE GENOMIC DNA]</scope>
    <source>
        <strain evidence="1 2">DSM 12251</strain>
    </source>
</reference>
<protein>
    <submittedName>
        <fullName evidence="1">Uncharacterized protein</fullName>
    </submittedName>
</protein>
<dbReference type="Proteomes" id="UP000534294">
    <property type="component" value="Unassembled WGS sequence"/>
</dbReference>
<evidence type="ECO:0000313" key="2">
    <source>
        <dbReference type="Proteomes" id="UP000534294"/>
    </source>
</evidence>
<comment type="caution">
    <text evidence="1">The sequence shown here is derived from an EMBL/GenBank/DDBJ whole genome shotgun (WGS) entry which is preliminary data.</text>
</comment>
<organism evidence="1 2">
    <name type="scientific">Prosthecobacter dejongeii</name>
    <dbReference type="NCBI Taxonomy" id="48465"/>
    <lineage>
        <taxon>Bacteria</taxon>
        <taxon>Pseudomonadati</taxon>
        <taxon>Verrucomicrobiota</taxon>
        <taxon>Verrucomicrobiia</taxon>
        <taxon>Verrucomicrobiales</taxon>
        <taxon>Verrucomicrobiaceae</taxon>
        <taxon>Prosthecobacter</taxon>
    </lineage>
</organism>
<gene>
    <name evidence="1" type="ORF">HNQ64_002782</name>
</gene>
<sequence length="65" mass="7289">MKNLKLDYGQPLAIVALLLVLSTAFAFVEEPVTPPPQPPRQSSPDLFSRMLEQMNQGLAFWMGEK</sequence>
<evidence type="ECO:0000313" key="1">
    <source>
        <dbReference type="EMBL" id="MBB5038519.1"/>
    </source>
</evidence>
<accession>A0A7W7YM00</accession>
<dbReference type="RefSeq" id="WP_184209428.1">
    <property type="nucleotide sequence ID" value="NZ_JACHIF010000005.1"/>
</dbReference>
<proteinExistence type="predicted"/>
<dbReference type="AlphaFoldDB" id="A0A7W7YM00"/>